<accession>A0A4U0QRT9</accession>
<evidence type="ECO:0000259" key="3">
    <source>
        <dbReference type="PROSITE" id="PS50887"/>
    </source>
</evidence>
<evidence type="ECO:0000313" key="4">
    <source>
        <dbReference type="EMBL" id="TJZ78954.1"/>
    </source>
</evidence>
<proteinExistence type="predicted"/>
<dbReference type="SMART" id="SM00267">
    <property type="entry name" value="GGDEF"/>
    <property type="match status" value="1"/>
</dbReference>
<dbReference type="PROSITE" id="PS50887">
    <property type="entry name" value="GGDEF"/>
    <property type="match status" value="1"/>
</dbReference>
<dbReference type="InterPro" id="IPR000160">
    <property type="entry name" value="GGDEF_dom"/>
</dbReference>
<dbReference type="Pfam" id="PF00990">
    <property type="entry name" value="GGDEF"/>
    <property type="match status" value="1"/>
</dbReference>
<dbReference type="CDD" id="cd01949">
    <property type="entry name" value="GGDEF"/>
    <property type="match status" value="1"/>
</dbReference>
<dbReference type="GO" id="GO:0052621">
    <property type="term" value="F:diguanylate cyclase activity"/>
    <property type="evidence" value="ECO:0007669"/>
    <property type="project" value="UniProtKB-EC"/>
</dbReference>
<feature type="domain" description="GGDEF" evidence="3">
    <location>
        <begin position="191"/>
        <end position="322"/>
    </location>
</feature>
<organism evidence="4 5">
    <name type="scientific">Chitiniphilus eburneus</name>
    <dbReference type="NCBI Taxonomy" id="2571148"/>
    <lineage>
        <taxon>Bacteria</taxon>
        <taxon>Pseudomonadati</taxon>
        <taxon>Pseudomonadota</taxon>
        <taxon>Betaproteobacteria</taxon>
        <taxon>Neisseriales</taxon>
        <taxon>Chitinibacteraceae</taxon>
        <taxon>Chitiniphilus</taxon>
    </lineage>
</organism>
<comment type="catalytic activity">
    <reaction evidence="2">
        <text>2 GTP = 3',3'-c-di-GMP + 2 diphosphate</text>
        <dbReference type="Rhea" id="RHEA:24898"/>
        <dbReference type="ChEBI" id="CHEBI:33019"/>
        <dbReference type="ChEBI" id="CHEBI:37565"/>
        <dbReference type="ChEBI" id="CHEBI:58805"/>
        <dbReference type="EC" id="2.7.7.65"/>
    </reaction>
</comment>
<evidence type="ECO:0000256" key="2">
    <source>
        <dbReference type="ARBA" id="ARBA00034247"/>
    </source>
</evidence>
<dbReference type="AlphaFoldDB" id="A0A4U0QRT9"/>
<protein>
    <recommendedName>
        <fullName evidence="1">diguanylate cyclase</fullName>
        <ecNumber evidence="1">2.7.7.65</ecNumber>
    </recommendedName>
</protein>
<reference evidence="4 5" key="1">
    <citation type="submission" date="2019-04" db="EMBL/GenBank/DDBJ databases">
        <title>Chitiniphilus eburnea sp. nov., a novel chitinolytic bacterium isolated from aquaculture sludge.</title>
        <authorList>
            <person name="Sheng M."/>
        </authorList>
    </citation>
    <scope>NUCLEOTIDE SEQUENCE [LARGE SCALE GENOMIC DNA]</scope>
    <source>
        <strain evidence="4 5">HX-2-15</strain>
    </source>
</reference>
<comment type="caution">
    <text evidence="4">The sequence shown here is derived from an EMBL/GenBank/DDBJ whole genome shotgun (WGS) entry which is preliminary data.</text>
</comment>
<evidence type="ECO:0000256" key="1">
    <source>
        <dbReference type="ARBA" id="ARBA00012528"/>
    </source>
</evidence>
<dbReference type="Gene3D" id="3.30.70.270">
    <property type="match status" value="1"/>
</dbReference>
<dbReference type="EMBL" id="SUMF01000001">
    <property type="protein sequence ID" value="TJZ78954.1"/>
    <property type="molecule type" value="Genomic_DNA"/>
</dbReference>
<dbReference type="InterPro" id="IPR029787">
    <property type="entry name" value="Nucleotide_cyclase"/>
</dbReference>
<dbReference type="FunFam" id="3.30.70.270:FF:000001">
    <property type="entry name" value="Diguanylate cyclase domain protein"/>
    <property type="match status" value="1"/>
</dbReference>
<evidence type="ECO:0000313" key="5">
    <source>
        <dbReference type="Proteomes" id="UP000310016"/>
    </source>
</evidence>
<sequence>MTSNPPPVNPVEIARIALKRLAERGLPPTPENYSQFYNAIVTIKSPGTKTSDELQHAWQVLCKLDDVLAEARDTTAQLLESLSESGESMAASLGQLHHARRENPALLDEQAHGTVTALLEDIISSTSHLHASVSSSHDDIVSIRESVRHIEEDLAFNRKMLEQDPLTGTLNRQGLDHLLALEVKRAQRGGGKFSVVLFDLDDFKQINDRFGHLVGDQVLVHIANLARAVLRETDFLVRYGGEEFLLLLPETDLHGASYVADRLRLVASKTPFMHHNRRVEISFSSGIAELHDDENGRALVLRADEALYRAKHTGRGRVEIAE</sequence>
<dbReference type="EC" id="2.7.7.65" evidence="1"/>
<dbReference type="OrthoDB" id="9813903at2"/>
<dbReference type="Proteomes" id="UP000310016">
    <property type="component" value="Unassembled WGS sequence"/>
</dbReference>
<gene>
    <name evidence="4" type="ORF">FAZ21_01320</name>
</gene>
<dbReference type="SUPFAM" id="SSF55073">
    <property type="entry name" value="Nucleotide cyclase"/>
    <property type="match status" value="1"/>
</dbReference>
<dbReference type="NCBIfam" id="TIGR00254">
    <property type="entry name" value="GGDEF"/>
    <property type="match status" value="1"/>
</dbReference>
<dbReference type="InterPro" id="IPR050469">
    <property type="entry name" value="Diguanylate_Cyclase"/>
</dbReference>
<dbReference type="GO" id="GO:0005886">
    <property type="term" value="C:plasma membrane"/>
    <property type="evidence" value="ECO:0007669"/>
    <property type="project" value="TreeGrafter"/>
</dbReference>
<name>A0A4U0QRT9_9NEIS</name>
<dbReference type="InterPro" id="IPR043128">
    <property type="entry name" value="Rev_trsase/Diguanyl_cyclase"/>
</dbReference>
<dbReference type="PANTHER" id="PTHR45138:SF9">
    <property type="entry name" value="DIGUANYLATE CYCLASE DGCM-RELATED"/>
    <property type="match status" value="1"/>
</dbReference>
<keyword evidence="5" id="KW-1185">Reference proteome</keyword>
<dbReference type="GO" id="GO:1902201">
    <property type="term" value="P:negative regulation of bacterial-type flagellum-dependent cell motility"/>
    <property type="evidence" value="ECO:0007669"/>
    <property type="project" value="TreeGrafter"/>
</dbReference>
<dbReference type="GO" id="GO:0043709">
    <property type="term" value="P:cell adhesion involved in single-species biofilm formation"/>
    <property type="evidence" value="ECO:0007669"/>
    <property type="project" value="TreeGrafter"/>
</dbReference>
<dbReference type="PANTHER" id="PTHR45138">
    <property type="entry name" value="REGULATORY COMPONENTS OF SENSORY TRANSDUCTION SYSTEM"/>
    <property type="match status" value="1"/>
</dbReference>